<name>A0ABT0UCF6_9BACT</name>
<comment type="caution">
    <text evidence="3">The sequence shown here is derived from an EMBL/GenBank/DDBJ whole genome shotgun (WGS) entry which is preliminary data.</text>
</comment>
<organism evidence="3 4">
    <name type="scientific">Aporhodopirellula aestuarii</name>
    <dbReference type="NCBI Taxonomy" id="2950107"/>
    <lineage>
        <taxon>Bacteria</taxon>
        <taxon>Pseudomonadati</taxon>
        <taxon>Planctomycetota</taxon>
        <taxon>Planctomycetia</taxon>
        <taxon>Pirellulales</taxon>
        <taxon>Pirellulaceae</taxon>
        <taxon>Aporhodopirellula</taxon>
    </lineage>
</organism>
<protein>
    <recommendedName>
        <fullName evidence="5">Secreted protein</fullName>
    </recommendedName>
</protein>
<evidence type="ECO:0000256" key="2">
    <source>
        <dbReference type="SAM" id="SignalP"/>
    </source>
</evidence>
<accession>A0ABT0UCF6</accession>
<reference evidence="3 4" key="1">
    <citation type="journal article" date="2022" name="Syst. Appl. Microbiol.">
        <title>Rhodopirellula aestuarii sp. nov., a novel member of the genus Rhodopirellula isolated from brackish sediments collected in the Tagus River estuary, Portugal.</title>
        <authorList>
            <person name="Vitorino I.R."/>
            <person name="Klimek D."/>
            <person name="Calusinska M."/>
            <person name="Lobo-da-Cunha A."/>
            <person name="Vasconcelos V."/>
            <person name="Lage O.M."/>
        </authorList>
    </citation>
    <scope>NUCLEOTIDE SEQUENCE [LARGE SCALE GENOMIC DNA]</scope>
    <source>
        <strain evidence="3 4">ICT_H3.1</strain>
    </source>
</reference>
<keyword evidence="2" id="KW-0732">Signal</keyword>
<keyword evidence="4" id="KW-1185">Reference proteome</keyword>
<feature type="chain" id="PRO_5046309945" description="Secreted protein" evidence="2">
    <location>
        <begin position="32"/>
        <end position="208"/>
    </location>
</feature>
<dbReference type="RefSeq" id="WP_250931894.1">
    <property type="nucleotide sequence ID" value="NZ_JAMQBK010000078.1"/>
</dbReference>
<feature type="signal peptide" evidence="2">
    <location>
        <begin position="1"/>
        <end position="31"/>
    </location>
</feature>
<feature type="region of interest" description="Disordered" evidence="1">
    <location>
        <begin position="95"/>
        <end position="129"/>
    </location>
</feature>
<evidence type="ECO:0000256" key="1">
    <source>
        <dbReference type="SAM" id="MobiDB-lite"/>
    </source>
</evidence>
<gene>
    <name evidence="3" type="ORF">NB063_25690</name>
</gene>
<feature type="region of interest" description="Disordered" evidence="1">
    <location>
        <begin position="37"/>
        <end position="59"/>
    </location>
</feature>
<evidence type="ECO:0000313" key="3">
    <source>
        <dbReference type="EMBL" id="MCM2374021.1"/>
    </source>
</evidence>
<dbReference type="Proteomes" id="UP001202961">
    <property type="component" value="Unassembled WGS sequence"/>
</dbReference>
<evidence type="ECO:0000313" key="4">
    <source>
        <dbReference type="Proteomes" id="UP001202961"/>
    </source>
</evidence>
<proteinExistence type="predicted"/>
<dbReference type="EMBL" id="JAMQBK010000078">
    <property type="protein sequence ID" value="MCM2374021.1"/>
    <property type="molecule type" value="Genomic_DNA"/>
</dbReference>
<evidence type="ECO:0008006" key="5">
    <source>
        <dbReference type="Google" id="ProtNLM"/>
    </source>
</evidence>
<sequence length="208" mass="22052">MNGFHRGLAGRHLRNGLLVFVSVASVGIAGAQPPSTVPTIPGTIPLSEIPEPITPEPDPAAADKIQQALQGETPPTPPGVLSDVIDIIRQQGSVLDGSSLDPRYGDPLVPGENPTDNAPKATRQPTQTASPFVVTAESLLQSARMLESLPTAAFAPATLQSIPTTVPDQTPPKRRRDSALPIAELVRQMRLHATRLLVREFPEAVNPQ</sequence>